<dbReference type="Pfam" id="PF00082">
    <property type="entry name" value="Peptidase_S8"/>
    <property type="match status" value="1"/>
</dbReference>
<evidence type="ECO:0000256" key="6">
    <source>
        <dbReference type="SAM" id="SignalP"/>
    </source>
</evidence>
<keyword evidence="2 5" id="KW-0645">Protease</keyword>
<dbReference type="InterPro" id="IPR050131">
    <property type="entry name" value="Peptidase_S8_subtilisin-like"/>
</dbReference>
<reference evidence="8" key="1">
    <citation type="submission" date="2023-03" db="EMBL/GenBank/DDBJ databases">
        <title>Lomoglobus Profundus gen. nov., sp. nov., a novel member of the phylum Verrucomicrobia, isolated from deep-marine sediment of South China Sea.</title>
        <authorList>
            <person name="Ahmad T."/>
            <person name="Ishaq S.E."/>
            <person name="Wang F."/>
        </authorList>
    </citation>
    <scope>NUCLEOTIDE SEQUENCE</scope>
    <source>
        <strain evidence="8">LMO-M01</strain>
    </source>
</reference>
<evidence type="ECO:0000259" key="7">
    <source>
        <dbReference type="Pfam" id="PF00082"/>
    </source>
</evidence>
<feature type="active site" description="Charge relay system" evidence="5">
    <location>
        <position position="567"/>
    </location>
</feature>
<keyword evidence="3 5" id="KW-0378">Hydrolase</keyword>
<dbReference type="AlphaFoldDB" id="A0AAE9ZUG5"/>
<dbReference type="Proteomes" id="UP001218638">
    <property type="component" value="Chromosome"/>
</dbReference>
<dbReference type="PANTHER" id="PTHR43806:SF11">
    <property type="entry name" value="CEREVISIN-RELATED"/>
    <property type="match status" value="1"/>
</dbReference>
<feature type="active site" description="Charge relay system" evidence="5">
    <location>
        <position position="380"/>
    </location>
</feature>
<dbReference type="InterPro" id="IPR015500">
    <property type="entry name" value="Peptidase_S8_subtilisin-rel"/>
</dbReference>
<dbReference type="RefSeq" id="WP_330929332.1">
    <property type="nucleotide sequence ID" value="NZ_CP119075.1"/>
</dbReference>
<dbReference type="SUPFAM" id="SSF52743">
    <property type="entry name" value="Subtilisin-like"/>
    <property type="match status" value="1"/>
</dbReference>
<feature type="signal peptide" evidence="6">
    <location>
        <begin position="1"/>
        <end position="24"/>
    </location>
</feature>
<keyword evidence="4 5" id="KW-0720">Serine protease</keyword>
<dbReference type="PROSITE" id="PS51892">
    <property type="entry name" value="SUBTILASE"/>
    <property type="match status" value="1"/>
</dbReference>
<organism evidence="8 9">
    <name type="scientific">Synoicihabitans lomoniglobus</name>
    <dbReference type="NCBI Taxonomy" id="2909285"/>
    <lineage>
        <taxon>Bacteria</taxon>
        <taxon>Pseudomonadati</taxon>
        <taxon>Verrucomicrobiota</taxon>
        <taxon>Opitutia</taxon>
        <taxon>Opitutales</taxon>
        <taxon>Opitutaceae</taxon>
        <taxon>Synoicihabitans</taxon>
    </lineage>
</organism>
<evidence type="ECO:0000256" key="2">
    <source>
        <dbReference type="ARBA" id="ARBA00022670"/>
    </source>
</evidence>
<evidence type="ECO:0000256" key="1">
    <source>
        <dbReference type="ARBA" id="ARBA00011073"/>
    </source>
</evidence>
<keyword evidence="6" id="KW-0732">Signal</keyword>
<dbReference type="KEGG" id="slom:PXH66_00795"/>
<evidence type="ECO:0000256" key="5">
    <source>
        <dbReference type="PROSITE-ProRule" id="PRU01240"/>
    </source>
</evidence>
<dbReference type="Gene3D" id="3.40.50.200">
    <property type="entry name" value="Peptidase S8/S53 domain"/>
    <property type="match status" value="1"/>
</dbReference>
<feature type="active site" description="Charge relay system" evidence="5">
    <location>
        <position position="267"/>
    </location>
</feature>
<dbReference type="PRINTS" id="PR00723">
    <property type="entry name" value="SUBTILISIN"/>
</dbReference>
<proteinExistence type="inferred from homology"/>
<evidence type="ECO:0000256" key="4">
    <source>
        <dbReference type="ARBA" id="ARBA00022825"/>
    </source>
</evidence>
<accession>A0AAE9ZUG5</accession>
<feature type="chain" id="PRO_5042267070" evidence="6">
    <location>
        <begin position="25"/>
        <end position="626"/>
    </location>
</feature>
<evidence type="ECO:0000256" key="3">
    <source>
        <dbReference type="ARBA" id="ARBA00022801"/>
    </source>
</evidence>
<sequence>MLKLTRFAVVMAAWAFGLVVVSTAAEKPKITSQDQLPRFEYPVTGPVTDILTDEAAYTALATAVRADLEKLLADYDIEDRTTLQGIIGTLMSMDFQAGDYDSALAHLATIRELESKPANKLTAGHLMESVIEARSIDYATDAAYRAAFAKIYAEKINALPFEIVGDNIKSSKASAEIVTESLLVGAMESQVQPGVDKTGTISGDVAQGLIGRHVSIASYIPLREERAAVLQAFIDANFVAKADIWAARNVVLTDHADLHPVTIAIWDSGIDTAVYPDNLWSNPAEKADGIDNDENGFIDDLHGIAFDLHSNREPELLAPLTAEQQAAYPAMRDMTKGLLDLQASIDSPEATAIKQHMGSIEPDKVQQFFEDLGLFGNFTHGTHVAGIAAAGNPAARLMAARITFDFRTIPDVPTMEQAIKDAEASRDVVAYFRDHGVRVVNMSWGGSPQGIEAAFEANGAGGTPEERRVKSREMFDVALKALTEAMRDAPDILFVVAAGNSDNDAEFSDLIPSGIDLPNILTVGAVDQAGEETSFSTFGSNVDVHANGFEVPSHVPGGEEMNYSGTSMAAPNVANLAGKLLAVAPDLTTSQLVSLITLGAQRNEDGRINLISPKRSFELLAVVQSE</sequence>
<dbReference type="InterPro" id="IPR022398">
    <property type="entry name" value="Peptidase_S8_His-AS"/>
</dbReference>
<dbReference type="PROSITE" id="PS00137">
    <property type="entry name" value="SUBTILASE_HIS"/>
    <property type="match status" value="1"/>
</dbReference>
<feature type="domain" description="Peptidase S8/S53" evidence="7">
    <location>
        <begin position="262"/>
        <end position="606"/>
    </location>
</feature>
<dbReference type="GO" id="GO:0006508">
    <property type="term" value="P:proteolysis"/>
    <property type="evidence" value="ECO:0007669"/>
    <property type="project" value="UniProtKB-KW"/>
</dbReference>
<evidence type="ECO:0000313" key="8">
    <source>
        <dbReference type="EMBL" id="WED65385.1"/>
    </source>
</evidence>
<dbReference type="EMBL" id="CP119075">
    <property type="protein sequence ID" value="WED65385.1"/>
    <property type="molecule type" value="Genomic_DNA"/>
</dbReference>
<name>A0AAE9ZUG5_9BACT</name>
<dbReference type="InterPro" id="IPR000209">
    <property type="entry name" value="Peptidase_S8/S53_dom"/>
</dbReference>
<protein>
    <submittedName>
        <fullName evidence="8">S8 family serine peptidase</fullName>
    </submittedName>
</protein>
<dbReference type="InterPro" id="IPR036852">
    <property type="entry name" value="Peptidase_S8/S53_dom_sf"/>
</dbReference>
<gene>
    <name evidence="8" type="ORF">PXH66_00795</name>
</gene>
<dbReference type="PANTHER" id="PTHR43806">
    <property type="entry name" value="PEPTIDASE S8"/>
    <property type="match status" value="1"/>
</dbReference>
<comment type="similarity">
    <text evidence="1 5">Belongs to the peptidase S8 family.</text>
</comment>
<evidence type="ECO:0000313" key="9">
    <source>
        <dbReference type="Proteomes" id="UP001218638"/>
    </source>
</evidence>
<keyword evidence="9" id="KW-1185">Reference proteome</keyword>
<dbReference type="GO" id="GO:0004252">
    <property type="term" value="F:serine-type endopeptidase activity"/>
    <property type="evidence" value="ECO:0007669"/>
    <property type="project" value="UniProtKB-UniRule"/>
</dbReference>